<dbReference type="InterPro" id="IPR035980">
    <property type="entry name" value="Ribosomal_bS6_sf"/>
</dbReference>
<accession>A0ABP0WFE3</accession>
<comment type="similarity">
    <text evidence="1">Belongs to the bacterial ribosomal protein bS6 family.</text>
</comment>
<name>A0ABP0WFE3_9BRYO</name>
<reference evidence="3" key="1">
    <citation type="submission" date="2024-02" db="EMBL/GenBank/DDBJ databases">
        <authorList>
            <consortium name="ELIXIR-Norway"/>
            <consortium name="Elixir Norway"/>
        </authorList>
    </citation>
    <scope>NUCLEOTIDE SEQUENCE</scope>
</reference>
<proteinExistence type="inferred from homology"/>
<dbReference type="SUPFAM" id="SSF54995">
    <property type="entry name" value="Ribosomal protein S6"/>
    <property type="match status" value="1"/>
</dbReference>
<keyword evidence="4" id="KW-1185">Reference proteome</keyword>
<protein>
    <recommendedName>
        <fullName evidence="5">30S ribosomal protein S6</fullName>
    </recommendedName>
</protein>
<dbReference type="InterPro" id="IPR000529">
    <property type="entry name" value="Ribosomal_bS6"/>
</dbReference>
<dbReference type="EMBL" id="OZ020111">
    <property type="protein sequence ID" value="CAK9264463.1"/>
    <property type="molecule type" value="Genomic_DNA"/>
</dbReference>
<evidence type="ECO:0008006" key="5">
    <source>
        <dbReference type="Google" id="ProtNLM"/>
    </source>
</evidence>
<dbReference type="InterPro" id="IPR014717">
    <property type="entry name" value="Transl_elong_EF1B/ribsomal_bS6"/>
</dbReference>
<gene>
    <name evidence="3" type="ORF">CSSPJE1EN1_LOCUS9941</name>
</gene>
<organism evidence="3 4">
    <name type="scientific">Sphagnum jensenii</name>
    <dbReference type="NCBI Taxonomy" id="128206"/>
    <lineage>
        <taxon>Eukaryota</taxon>
        <taxon>Viridiplantae</taxon>
        <taxon>Streptophyta</taxon>
        <taxon>Embryophyta</taxon>
        <taxon>Bryophyta</taxon>
        <taxon>Sphagnophytina</taxon>
        <taxon>Sphagnopsida</taxon>
        <taxon>Sphagnales</taxon>
        <taxon>Sphagnaceae</taxon>
        <taxon>Sphagnum</taxon>
    </lineage>
</organism>
<dbReference type="Proteomes" id="UP001497444">
    <property type="component" value="Chromosome 16"/>
</dbReference>
<evidence type="ECO:0000313" key="3">
    <source>
        <dbReference type="EMBL" id="CAK9264463.1"/>
    </source>
</evidence>
<evidence type="ECO:0000256" key="2">
    <source>
        <dbReference type="SAM" id="MobiDB-lite"/>
    </source>
</evidence>
<feature type="region of interest" description="Disordered" evidence="2">
    <location>
        <begin position="63"/>
        <end position="85"/>
    </location>
</feature>
<dbReference type="Gene3D" id="3.30.70.60">
    <property type="match status" value="1"/>
</dbReference>
<evidence type="ECO:0000313" key="4">
    <source>
        <dbReference type="Proteomes" id="UP001497444"/>
    </source>
</evidence>
<evidence type="ECO:0000256" key="1">
    <source>
        <dbReference type="ARBA" id="ARBA00009512"/>
    </source>
</evidence>
<dbReference type="Pfam" id="PF01250">
    <property type="entry name" value="Ribosomal_S6"/>
    <property type="match status" value="1"/>
</dbReference>
<sequence>MPLYDFVVMVKPAVDRRNLVEFMTRVGQRVYARSGVVTNIKSFGRVNLAYDIKKRDGRFSEAEEESSLLSLGPTSHPKLGNPEIA</sequence>